<feature type="region of interest" description="Disordered" evidence="1">
    <location>
        <begin position="798"/>
        <end position="845"/>
    </location>
</feature>
<dbReference type="EMBL" id="VXIV02003287">
    <property type="protein sequence ID" value="KAF6018639.1"/>
    <property type="molecule type" value="Genomic_DNA"/>
</dbReference>
<keyword evidence="3" id="KW-1185">Reference proteome</keyword>
<feature type="compositionally biased region" description="Low complexity" evidence="1">
    <location>
        <begin position="228"/>
        <end position="249"/>
    </location>
</feature>
<evidence type="ECO:0000256" key="1">
    <source>
        <dbReference type="SAM" id="MobiDB-lite"/>
    </source>
</evidence>
<organism evidence="2 3">
    <name type="scientific">Bugula neritina</name>
    <name type="common">Brown bryozoan</name>
    <name type="synonym">Sertularia neritina</name>
    <dbReference type="NCBI Taxonomy" id="10212"/>
    <lineage>
        <taxon>Eukaryota</taxon>
        <taxon>Metazoa</taxon>
        <taxon>Spiralia</taxon>
        <taxon>Lophotrochozoa</taxon>
        <taxon>Bryozoa</taxon>
        <taxon>Gymnolaemata</taxon>
        <taxon>Cheilostomatida</taxon>
        <taxon>Flustrina</taxon>
        <taxon>Buguloidea</taxon>
        <taxon>Bugulidae</taxon>
        <taxon>Bugula</taxon>
    </lineage>
</organism>
<feature type="compositionally biased region" description="Basic and acidic residues" evidence="1">
    <location>
        <begin position="807"/>
        <end position="819"/>
    </location>
</feature>
<sequence length="1044" mass="116428">MVNRKRAPWWNREANSTALGSKKPKSYVGQRLPNNVNGSTETSSVLSNTAEEEYSNRKTELASNIDPYKSSDIDNNQNSLVCNDAPVVSINYNHTLVGNTVYASPRSLNSGDVTPTKDEEPVWKIIDNTNDEIEGPIEHEDFGELIVTSQSGDLPESTCSNSSLPKHSSSSAIESANTDNAAANANATVATNDMSSICVETGVQSSTSETLVSPISKIESGVKKRLGSVDSTRSSITMSSGQSSVSSSSSKHKKSHHNGRHSTKSSHESDRRKSRSKSRDDDHKQEPPRKLRKLTVAYDELRAKNGTALPARTYDPLNPWDKYSAFGRRGDSTKHLSRKYYVSKFARHGESSDSFTTRNRSSSSLEKSSSKKEMFDSSHSQDTYSNPALKEDDVKIKVFFENSTRSVKPDTTSESHSSANKVFSSSDTSRYSRAKSIFSAHKRKSVVIKKQETKAEGIPRMMTDGDGIGILKVKQNQRKMLLNTCVKEYYMEPDGSLAKGVKPLLAFKVANPQFVSEFYEKKTEIQNRPVSDSEMVYKLMKERFVFKVKLGLDRLEQFVTDGITVNGQRAFFSQHRHMDTVYKNAVLLYRYADACLGWTKLKYFPKSTPIVLLVHKVVYGRTRTFPHITDTNYIKRTHNCDCLKQNRFNIELHGDDKLRISLNASKVIIADFADDGSFRERPRQILPYAFIVYCNEKITKEEEIKMKQDVLEWKRQFELQRFKLLANSEMLRRQALQCQQAVQRPNLVPGYTETHEPIAKVSKSKAGSKDSPLRRVNTNSIEEFLSSLRSRAVQQIDSSLPEPTAVRTDKPIAMRDEKPTAVTPDKSASLTPTDVAPDKPTVVAPDVPQVKPVQARLAYRDSSSPHSVSIPETSAKSKSSKCSVTTSTNAEKQRVGEPEELVSSTQHQSYADASTATPTLETKDAGVQVKTQSTIISLQKRNVSLSASTQTPDLDKDDGYEACLLRGGPLPPAPPAQTTHCSRCNREMSTTGSEGHGDRVVAKLFKSSKDKFQKQYPSLSDRFLEVNNEKDIFIDEDEIAALNQ</sequence>
<feature type="compositionally biased region" description="Basic and acidic residues" evidence="1">
    <location>
        <begin position="265"/>
        <end position="289"/>
    </location>
</feature>
<proteinExistence type="predicted"/>
<feature type="compositionally biased region" description="Polar residues" evidence="1">
    <location>
        <begin position="414"/>
        <end position="425"/>
    </location>
</feature>
<dbReference type="AlphaFoldDB" id="A0A7J7IXJ2"/>
<reference evidence="2" key="1">
    <citation type="submission" date="2020-06" db="EMBL/GenBank/DDBJ databases">
        <title>Draft genome of Bugula neritina, a colonial animal packing powerful symbionts and potential medicines.</title>
        <authorList>
            <person name="Rayko M."/>
        </authorList>
    </citation>
    <scope>NUCLEOTIDE SEQUENCE [LARGE SCALE GENOMIC DNA]</scope>
    <source>
        <strain evidence="2">Kwan_BN1</strain>
    </source>
</reference>
<feature type="compositionally biased region" description="Low complexity" evidence="1">
    <location>
        <begin position="873"/>
        <end position="888"/>
    </location>
</feature>
<accession>A0A7J7IXJ2</accession>
<feature type="region of interest" description="Disordered" evidence="1">
    <location>
        <begin position="857"/>
        <end position="928"/>
    </location>
</feature>
<dbReference type="Proteomes" id="UP000593567">
    <property type="component" value="Unassembled WGS sequence"/>
</dbReference>
<feature type="region of interest" description="Disordered" evidence="1">
    <location>
        <begin position="348"/>
        <end position="387"/>
    </location>
</feature>
<feature type="compositionally biased region" description="Polar residues" evidence="1">
    <location>
        <begin position="32"/>
        <end position="49"/>
    </location>
</feature>
<feature type="compositionally biased region" description="Polar residues" evidence="1">
    <location>
        <begin position="902"/>
        <end position="920"/>
    </location>
</feature>
<name>A0A7J7IXJ2_BUGNE</name>
<evidence type="ECO:0000313" key="3">
    <source>
        <dbReference type="Proteomes" id="UP000593567"/>
    </source>
</evidence>
<feature type="region of interest" description="Disordered" evidence="1">
    <location>
        <begin position="1"/>
        <end position="58"/>
    </location>
</feature>
<feature type="compositionally biased region" description="Basic residues" evidence="1">
    <location>
        <begin position="250"/>
        <end position="264"/>
    </location>
</feature>
<feature type="compositionally biased region" description="Polar residues" evidence="1">
    <location>
        <begin position="377"/>
        <end position="386"/>
    </location>
</feature>
<protein>
    <submittedName>
        <fullName evidence="2">Uncharacterized protein</fullName>
    </submittedName>
</protein>
<feature type="region of interest" description="Disordered" evidence="1">
    <location>
        <begin position="221"/>
        <end position="294"/>
    </location>
</feature>
<feature type="compositionally biased region" description="Polar residues" evidence="1">
    <location>
        <begin position="861"/>
        <end position="872"/>
    </location>
</feature>
<feature type="region of interest" description="Disordered" evidence="1">
    <location>
        <begin position="405"/>
        <end position="425"/>
    </location>
</feature>
<feature type="region of interest" description="Disordered" evidence="1">
    <location>
        <begin position="151"/>
        <end position="177"/>
    </location>
</feature>
<evidence type="ECO:0000313" key="2">
    <source>
        <dbReference type="EMBL" id="KAF6018639.1"/>
    </source>
</evidence>
<gene>
    <name evidence="2" type="ORF">EB796_023035</name>
</gene>
<feature type="compositionally biased region" description="Low complexity" evidence="1">
    <location>
        <begin position="160"/>
        <end position="177"/>
    </location>
</feature>
<comment type="caution">
    <text evidence="2">The sequence shown here is derived from an EMBL/GenBank/DDBJ whole genome shotgun (WGS) entry which is preliminary data.</text>
</comment>